<dbReference type="AlphaFoldDB" id="A0AA41TYS9"/>
<accession>A0AA41TYS9</accession>
<gene>
    <name evidence="1" type="ORF">LZ495_04595</name>
</gene>
<reference evidence="1" key="1">
    <citation type="submission" date="2022-01" db="EMBL/GenBank/DDBJ databases">
        <title>Genome-Based Taxonomic Classification of the Phylum Actinobacteria.</title>
        <authorList>
            <person name="Gao Y."/>
        </authorList>
    </citation>
    <scope>NUCLEOTIDE SEQUENCE</scope>
    <source>
        <strain evidence="1">KLBMP 8922</strain>
    </source>
</reference>
<organism evidence="1 2">
    <name type="scientific">Yinghuangia soli</name>
    <dbReference type="NCBI Taxonomy" id="2908204"/>
    <lineage>
        <taxon>Bacteria</taxon>
        <taxon>Bacillati</taxon>
        <taxon>Actinomycetota</taxon>
        <taxon>Actinomycetes</taxon>
        <taxon>Kitasatosporales</taxon>
        <taxon>Streptomycetaceae</taxon>
        <taxon>Yinghuangia</taxon>
    </lineage>
</organism>
<dbReference type="Proteomes" id="UP001165378">
    <property type="component" value="Unassembled WGS sequence"/>
</dbReference>
<name>A0AA41TYS9_9ACTN</name>
<evidence type="ECO:0000313" key="1">
    <source>
        <dbReference type="EMBL" id="MCF2526500.1"/>
    </source>
</evidence>
<proteinExistence type="predicted"/>
<comment type="caution">
    <text evidence="1">The sequence shown here is derived from an EMBL/GenBank/DDBJ whole genome shotgun (WGS) entry which is preliminary data.</text>
</comment>
<dbReference type="EMBL" id="JAKFHA010000002">
    <property type="protein sequence ID" value="MCF2526500.1"/>
    <property type="molecule type" value="Genomic_DNA"/>
</dbReference>
<keyword evidence="2" id="KW-1185">Reference proteome</keyword>
<evidence type="ECO:0000313" key="2">
    <source>
        <dbReference type="Proteomes" id="UP001165378"/>
    </source>
</evidence>
<protein>
    <submittedName>
        <fullName evidence="1">Uncharacterized protein</fullName>
    </submittedName>
</protein>
<sequence>MPFTEVPVTVPGGTARCASRTPRGAVALAWFAGDPTAVTRLAEPGCASGA</sequence>
<dbReference type="RefSeq" id="WP_235050608.1">
    <property type="nucleotide sequence ID" value="NZ_JAKFHA010000002.1"/>
</dbReference>